<gene>
    <name evidence="1" type="ORF">HCG48_16420</name>
</gene>
<dbReference type="RefSeq" id="WP_168570121.1">
    <property type="nucleotide sequence ID" value="NZ_CP051167.1"/>
</dbReference>
<dbReference type="AlphaFoldDB" id="A0A6H1U1C6"/>
<reference evidence="1 2" key="1">
    <citation type="submission" date="2020-04" db="EMBL/GenBank/DDBJ databases">
        <authorList>
            <person name="Basu S."/>
            <person name="Maruthanayagam V."/>
            <person name="Chakraborty S."/>
            <person name="Pramanik A."/>
            <person name="Mukherjee J."/>
            <person name="Brink B."/>
        </authorList>
    </citation>
    <scope>NUCLEOTIDE SEQUENCE [LARGE SCALE GENOMIC DNA]</scope>
    <source>
        <strain evidence="1 2">AP17</strain>
    </source>
</reference>
<organism evidence="1 2">
    <name type="scientific">Oxynema aestuarii AP17</name>
    <dbReference type="NCBI Taxonomy" id="2064643"/>
    <lineage>
        <taxon>Bacteria</taxon>
        <taxon>Bacillati</taxon>
        <taxon>Cyanobacteriota</taxon>
        <taxon>Cyanophyceae</taxon>
        <taxon>Oscillatoriophycideae</taxon>
        <taxon>Oscillatoriales</taxon>
        <taxon>Oscillatoriaceae</taxon>
        <taxon>Oxynema</taxon>
        <taxon>Oxynema aestuarii</taxon>
    </lineage>
</organism>
<dbReference type="EMBL" id="CP051167">
    <property type="protein sequence ID" value="QIZ71970.1"/>
    <property type="molecule type" value="Genomic_DNA"/>
</dbReference>
<dbReference type="KEGG" id="oxy:HCG48_16420"/>
<name>A0A6H1U1C6_9CYAN</name>
<evidence type="ECO:0000313" key="2">
    <source>
        <dbReference type="Proteomes" id="UP000500857"/>
    </source>
</evidence>
<accession>A0A6H1U1C6</accession>
<evidence type="ECO:0000313" key="1">
    <source>
        <dbReference type="EMBL" id="QIZ71970.1"/>
    </source>
</evidence>
<protein>
    <submittedName>
        <fullName evidence="1">Uncharacterized protein</fullName>
    </submittedName>
</protein>
<proteinExistence type="predicted"/>
<sequence>MIEALVKSAFQNRCLSVESEGLIRQVLAMKGYRAEDLDALQRLCDAVNNGQIQREAPRHLDMPLQRQESLNV</sequence>
<keyword evidence="2" id="KW-1185">Reference proteome</keyword>
<dbReference type="Proteomes" id="UP000500857">
    <property type="component" value="Chromosome"/>
</dbReference>